<reference evidence="1 2" key="1">
    <citation type="submission" date="2015-01" db="EMBL/GenBank/DDBJ databases">
        <title>Genome of allotetraploid Gossypium barbadense reveals genomic plasticity and fiber elongation in cotton evolution.</title>
        <authorList>
            <person name="Chen X."/>
            <person name="Liu X."/>
            <person name="Zhao B."/>
            <person name="Zheng H."/>
            <person name="Hu Y."/>
            <person name="Lu G."/>
            <person name="Yang C."/>
            <person name="Chen J."/>
            <person name="Shan C."/>
            <person name="Zhang L."/>
            <person name="Zhou Y."/>
            <person name="Wang L."/>
            <person name="Guo W."/>
            <person name="Bai Y."/>
            <person name="Ruan J."/>
            <person name="Shangguan X."/>
            <person name="Mao Y."/>
            <person name="Jiang J."/>
            <person name="Zhu Y."/>
            <person name="Lei J."/>
            <person name="Kang H."/>
            <person name="Chen S."/>
            <person name="He X."/>
            <person name="Wang R."/>
            <person name="Wang Y."/>
            <person name="Chen J."/>
            <person name="Wang L."/>
            <person name="Yu S."/>
            <person name="Wang B."/>
            <person name="Wei J."/>
            <person name="Song S."/>
            <person name="Lu X."/>
            <person name="Gao Z."/>
            <person name="Gu W."/>
            <person name="Deng X."/>
            <person name="Ma D."/>
            <person name="Wang S."/>
            <person name="Liang W."/>
            <person name="Fang L."/>
            <person name="Cai C."/>
            <person name="Zhu X."/>
            <person name="Zhou B."/>
            <person name="Zhang Y."/>
            <person name="Chen Z."/>
            <person name="Xu S."/>
            <person name="Zhu R."/>
            <person name="Wang S."/>
            <person name="Zhang T."/>
            <person name="Zhao G."/>
        </authorList>
    </citation>
    <scope>NUCLEOTIDE SEQUENCE [LARGE SCALE GENOMIC DNA]</scope>
    <source>
        <strain evidence="2">cv. Xinhai21</strain>
        <tissue evidence="1">Leaf</tissue>
    </source>
</reference>
<sequence>MEVKFQLLRVTLELMLRTMAYISEQLSTLASRIVIINLKIQDSETLTGESEVKFLISSDTLGAMLRSIAYIKKMKHKQSHYQISIRDNKVIEIGILSMPSFIGPLQQDDDDNMGMLLCLWTQPVY</sequence>
<name>A0A2P5WS16_GOSBA</name>
<dbReference type="PANTHER" id="PTHR15663:SF6">
    <property type="entry name" value="COMM DOMAIN-CONTAINING PROTEIN-RELATED"/>
    <property type="match status" value="1"/>
</dbReference>
<dbReference type="Proteomes" id="UP000239757">
    <property type="component" value="Unassembled WGS sequence"/>
</dbReference>
<dbReference type="InterPro" id="IPR037360">
    <property type="entry name" value="COMMD9"/>
</dbReference>
<dbReference type="EMBL" id="KZ666709">
    <property type="protein sequence ID" value="PPR93848.1"/>
    <property type="molecule type" value="Genomic_DNA"/>
</dbReference>
<protein>
    <submittedName>
        <fullName evidence="1">Uncharacterized protein</fullName>
    </submittedName>
</protein>
<organism evidence="1 2">
    <name type="scientific">Gossypium barbadense</name>
    <name type="common">Sea Island cotton</name>
    <name type="synonym">Hibiscus barbadensis</name>
    <dbReference type="NCBI Taxonomy" id="3634"/>
    <lineage>
        <taxon>Eukaryota</taxon>
        <taxon>Viridiplantae</taxon>
        <taxon>Streptophyta</taxon>
        <taxon>Embryophyta</taxon>
        <taxon>Tracheophyta</taxon>
        <taxon>Spermatophyta</taxon>
        <taxon>Magnoliopsida</taxon>
        <taxon>eudicotyledons</taxon>
        <taxon>Gunneridae</taxon>
        <taxon>Pentapetalae</taxon>
        <taxon>rosids</taxon>
        <taxon>malvids</taxon>
        <taxon>Malvales</taxon>
        <taxon>Malvaceae</taxon>
        <taxon>Malvoideae</taxon>
        <taxon>Gossypium</taxon>
    </lineage>
</organism>
<dbReference type="AlphaFoldDB" id="A0A2P5WS16"/>
<evidence type="ECO:0000313" key="2">
    <source>
        <dbReference type="Proteomes" id="UP000239757"/>
    </source>
</evidence>
<accession>A0A2P5WS16</accession>
<dbReference type="PANTHER" id="PTHR15663">
    <property type="entry name" value="COMM DOMAIN-CONTAINING PROTEIN 9"/>
    <property type="match status" value="1"/>
</dbReference>
<gene>
    <name evidence="1" type="ORF">GOBAR_AA26819</name>
</gene>
<dbReference type="OrthoDB" id="1927586at2759"/>
<evidence type="ECO:0000313" key="1">
    <source>
        <dbReference type="EMBL" id="PPR93848.1"/>
    </source>
</evidence>
<proteinExistence type="predicted"/>